<sequence>MASFQAEFSDHLDCEEELEDMLTSTTNEVQIQKRVFNIEDEEATVIPKKIPAKNSSLSRSRNILSFFQGTSGVTSSANSETPTSELSETESSAVIEHEVAVSSKHSTETGSPRSKAAGTAKLPKRDYSKYKHVCLLCAKNDTATARNSAVLTRGGDFQVERHRKSHHSSISLKDMKSHVVPINHISVPRNVRELAVPKPSSKTKDKTGATHDNGTIQKNKISSAMPSVSNDALPQTESNKSLASEGNLNENINNDDITITAGENQIQKDLSDFVTVTSQTFEEKMVHMIEKLSKKVDNLKQVTPPMGPRNTGTTETVSGLLMDKFNENMKEPYLKMKEWKKVGKIVELVNAIDCLELYPLSSSDQEEFEDGSGAILRCETCFFLNKDKAVKLTPVRAAKKLAADCSSICTGKYLSPDRMESLMKGEGNYWRKLKSSILQHMICANDGQTHFKALSAVNEERNLKQKHYDAAKTLVKSILTAVKAKSAAIHYEQQVTFAYSVGAQIGQCGHSRKVVPDLVKCLLQVINEKTKEELLKCLPSTGFPPHFYMAVDKATVNKRTNEAVICPTIDGKKVPIVVAAPEVYKPTTDGGVQGGKADESALRALKQIETKFGSTTLDYLVGISADGVYQANGFQSTINDNSENLFLKQVGWDASHWMNLAVTDVRDGKIGSSKEFFSKFIERTNRFSEVLNRGKGRSTLEAAAKELKVAPTLQLPTCRQDLQDFVVDLLLMHDVFQPVAKVMTLLQSISLPPWKTYPYAQKLAKWLLDAYMECHEFGNMEYFPNMNENIEVLYVIPKS</sequence>
<gene>
    <name evidence="2" type="ORF">PACLA_8A039791</name>
</gene>
<feature type="region of interest" description="Disordered" evidence="1">
    <location>
        <begin position="71"/>
        <end position="122"/>
    </location>
</feature>
<evidence type="ECO:0000313" key="3">
    <source>
        <dbReference type="Proteomes" id="UP001152795"/>
    </source>
</evidence>
<accession>A0A6S7H6X9</accession>
<dbReference type="OrthoDB" id="10065482at2759"/>
<reference evidence="2" key="1">
    <citation type="submission" date="2020-04" db="EMBL/GenBank/DDBJ databases">
        <authorList>
            <person name="Alioto T."/>
            <person name="Alioto T."/>
            <person name="Gomez Garrido J."/>
        </authorList>
    </citation>
    <scope>NUCLEOTIDE SEQUENCE</scope>
    <source>
        <strain evidence="2">A484AB</strain>
    </source>
</reference>
<feature type="compositionally biased region" description="Polar residues" evidence="1">
    <location>
        <begin position="210"/>
        <end position="250"/>
    </location>
</feature>
<keyword evidence="3" id="KW-1185">Reference proteome</keyword>
<feature type="region of interest" description="Disordered" evidence="1">
    <location>
        <begin position="196"/>
        <end position="251"/>
    </location>
</feature>
<name>A0A6S7H6X9_PARCT</name>
<proteinExistence type="predicted"/>
<dbReference type="AlphaFoldDB" id="A0A6S7H6X9"/>
<organism evidence="2 3">
    <name type="scientific">Paramuricea clavata</name>
    <name type="common">Red gorgonian</name>
    <name type="synonym">Violescent sea-whip</name>
    <dbReference type="NCBI Taxonomy" id="317549"/>
    <lineage>
        <taxon>Eukaryota</taxon>
        <taxon>Metazoa</taxon>
        <taxon>Cnidaria</taxon>
        <taxon>Anthozoa</taxon>
        <taxon>Octocorallia</taxon>
        <taxon>Malacalcyonacea</taxon>
        <taxon>Plexauridae</taxon>
        <taxon>Paramuricea</taxon>
    </lineage>
</organism>
<evidence type="ECO:0000256" key="1">
    <source>
        <dbReference type="SAM" id="MobiDB-lite"/>
    </source>
</evidence>
<dbReference type="Proteomes" id="UP001152795">
    <property type="component" value="Unassembled WGS sequence"/>
</dbReference>
<evidence type="ECO:0000313" key="2">
    <source>
        <dbReference type="EMBL" id="CAB4000474.1"/>
    </source>
</evidence>
<protein>
    <submittedName>
        <fullName evidence="2">Uncharacterized protein</fullName>
    </submittedName>
</protein>
<feature type="compositionally biased region" description="Low complexity" evidence="1">
    <location>
        <begin position="79"/>
        <end position="92"/>
    </location>
</feature>
<comment type="caution">
    <text evidence="2">The sequence shown here is derived from an EMBL/GenBank/DDBJ whole genome shotgun (WGS) entry which is preliminary data.</text>
</comment>
<dbReference type="EMBL" id="CACRXK020003846">
    <property type="protein sequence ID" value="CAB4000474.1"/>
    <property type="molecule type" value="Genomic_DNA"/>
</dbReference>